<dbReference type="PANTHER" id="PTHR47027">
    <property type="entry name" value="REVERSE TRANSCRIPTASE DOMAIN-CONTAINING PROTEIN"/>
    <property type="match status" value="1"/>
</dbReference>
<accession>A0A183KQ25</accession>
<dbReference type="WBParaSite" id="SCUD_0001716201-mRNA-1">
    <property type="protein sequence ID" value="SCUD_0001716201-mRNA-1"/>
    <property type="gene ID" value="SCUD_0001716201"/>
</dbReference>
<dbReference type="EMBL" id="UZAK01039440">
    <property type="protein sequence ID" value="VDP62971.1"/>
    <property type="molecule type" value="Genomic_DNA"/>
</dbReference>
<evidence type="ECO:0000256" key="1">
    <source>
        <dbReference type="SAM" id="MobiDB-lite"/>
    </source>
</evidence>
<sequence length="247" mass="28268">MDDLDFVDNMDLLSHMRKQMQEKTISVAADSEAVGLNIHKGKSKIPQYNTACNNQIALDGEDLEDVKTITYLGSIIDEHGGFDADVKARVGKARVAYLQLKNIWNPKQLSINTKVRIFNTNVKTVLLSTGAETWRTAKAIIQKIRVFINSCLRKILRIRWPGPISNNLLWERTNQIPAEEEALKVDRTHIEESTQLCHKVRSHLESSRPKEERKIKEHITPRNGDRQEKNDQQLDRIRKEGPGQSVL</sequence>
<feature type="domain" description="DUF6451" evidence="2">
    <location>
        <begin position="96"/>
        <end position="127"/>
    </location>
</feature>
<dbReference type="Proteomes" id="UP000279833">
    <property type="component" value="Unassembled WGS sequence"/>
</dbReference>
<gene>
    <name evidence="3" type="ORF">SCUD_LOCUS17159</name>
</gene>
<name>A0A183KQ25_9TREM</name>
<dbReference type="AlphaFoldDB" id="A0A183KQ25"/>
<organism evidence="5">
    <name type="scientific">Schistosoma curassoni</name>
    <dbReference type="NCBI Taxonomy" id="6186"/>
    <lineage>
        <taxon>Eukaryota</taxon>
        <taxon>Metazoa</taxon>
        <taxon>Spiralia</taxon>
        <taxon>Lophotrochozoa</taxon>
        <taxon>Platyhelminthes</taxon>
        <taxon>Trematoda</taxon>
        <taxon>Digenea</taxon>
        <taxon>Strigeidida</taxon>
        <taxon>Schistosomatoidea</taxon>
        <taxon>Schistosomatidae</taxon>
        <taxon>Schistosoma</taxon>
    </lineage>
</organism>
<evidence type="ECO:0000313" key="4">
    <source>
        <dbReference type="Proteomes" id="UP000279833"/>
    </source>
</evidence>
<evidence type="ECO:0000313" key="3">
    <source>
        <dbReference type="EMBL" id="VDP62971.1"/>
    </source>
</evidence>
<feature type="compositionally biased region" description="Basic and acidic residues" evidence="1">
    <location>
        <begin position="202"/>
        <end position="241"/>
    </location>
</feature>
<dbReference type="STRING" id="6186.A0A183KQ25"/>
<feature type="region of interest" description="Disordered" evidence="1">
    <location>
        <begin position="198"/>
        <end position="247"/>
    </location>
</feature>
<reference evidence="5" key="1">
    <citation type="submission" date="2016-06" db="UniProtKB">
        <authorList>
            <consortium name="WormBaseParasite"/>
        </authorList>
    </citation>
    <scope>IDENTIFICATION</scope>
</reference>
<proteinExistence type="predicted"/>
<dbReference type="InterPro" id="IPR045609">
    <property type="entry name" value="DUF6451"/>
</dbReference>
<evidence type="ECO:0000259" key="2">
    <source>
        <dbReference type="Pfam" id="PF20049"/>
    </source>
</evidence>
<dbReference type="PANTHER" id="PTHR47027:SF25">
    <property type="entry name" value="REVERSE TRANSCRIPTASE DOMAIN-CONTAINING PROTEIN"/>
    <property type="match status" value="1"/>
</dbReference>
<protein>
    <submittedName>
        <fullName evidence="5">DUF6451 domain-containing protein</fullName>
    </submittedName>
</protein>
<dbReference type="Pfam" id="PF20049">
    <property type="entry name" value="DUF6451"/>
    <property type="match status" value="1"/>
</dbReference>
<evidence type="ECO:0000313" key="5">
    <source>
        <dbReference type="WBParaSite" id="SCUD_0001716201-mRNA-1"/>
    </source>
</evidence>
<keyword evidence="4" id="KW-1185">Reference proteome</keyword>
<reference evidence="3 4" key="2">
    <citation type="submission" date="2018-11" db="EMBL/GenBank/DDBJ databases">
        <authorList>
            <consortium name="Pathogen Informatics"/>
        </authorList>
    </citation>
    <scope>NUCLEOTIDE SEQUENCE [LARGE SCALE GENOMIC DNA]</scope>
    <source>
        <strain evidence="3">Dakar</strain>
        <strain evidence="4">Dakar, Senegal</strain>
    </source>
</reference>